<feature type="transmembrane region" description="Helical" evidence="1">
    <location>
        <begin position="6"/>
        <end position="26"/>
    </location>
</feature>
<feature type="transmembrane region" description="Helical" evidence="1">
    <location>
        <begin position="33"/>
        <end position="53"/>
    </location>
</feature>
<dbReference type="OrthoDB" id="9770467at2"/>
<name>A0A084JP68_9FIRM</name>
<dbReference type="CDD" id="cd07341">
    <property type="entry name" value="M56_BlaR1_MecR1_like"/>
    <property type="match status" value="1"/>
</dbReference>
<reference evidence="3 4" key="1">
    <citation type="submission" date="2014-07" db="EMBL/GenBank/DDBJ databases">
        <title>Draft genome of Clostridium celerecrescens 152B isolated from sediments associated with methane hydrate from Krishna Godavari basin.</title>
        <authorList>
            <person name="Honkalas V.S."/>
            <person name="Dabir A.P."/>
            <person name="Arora P."/>
            <person name="Dhakephalkar P.K."/>
        </authorList>
    </citation>
    <scope>NUCLEOTIDE SEQUENCE [LARGE SCALE GENOMIC DNA]</scope>
    <source>
        <strain evidence="3 4">152B</strain>
    </source>
</reference>
<feature type="transmembrane region" description="Helical" evidence="1">
    <location>
        <begin position="89"/>
        <end position="107"/>
    </location>
</feature>
<dbReference type="PANTHER" id="PTHR34978:SF3">
    <property type="entry name" value="SLR0241 PROTEIN"/>
    <property type="match status" value="1"/>
</dbReference>
<dbReference type="PANTHER" id="PTHR34978">
    <property type="entry name" value="POSSIBLE SENSOR-TRANSDUCER PROTEIN BLAR"/>
    <property type="match status" value="1"/>
</dbReference>
<evidence type="ECO:0000313" key="4">
    <source>
        <dbReference type="Proteomes" id="UP000028525"/>
    </source>
</evidence>
<organism evidence="3 4">
    <name type="scientific">Lacrimispora celerecrescens</name>
    <dbReference type="NCBI Taxonomy" id="29354"/>
    <lineage>
        <taxon>Bacteria</taxon>
        <taxon>Bacillati</taxon>
        <taxon>Bacillota</taxon>
        <taxon>Clostridia</taxon>
        <taxon>Lachnospirales</taxon>
        <taxon>Lachnospiraceae</taxon>
        <taxon>Lacrimispora</taxon>
    </lineage>
</organism>
<dbReference type="RefSeq" id="WP_038280032.1">
    <property type="nucleotide sequence ID" value="NZ_JPME01000010.1"/>
</dbReference>
<keyword evidence="1" id="KW-1133">Transmembrane helix</keyword>
<evidence type="ECO:0000256" key="1">
    <source>
        <dbReference type="SAM" id="Phobius"/>
    </source>
</evidence>
<proteinExistence type="predicted"/>
<dbReference type="Proteomes" id="UP000028525">
    <property type="component" value="Unassembled WGS sequence"/>
</dbReference>
<keyword evidence="1" id="KW-0812">Transmembrane</keyword>
<dbReference type="Pfam" id="PF05569">
    <property type="entry name" value="Peptidase_M56"/>
    <property type="match status" value="1"/>
</dbReference>
<evidence type="ECO:0000313" key="3">
    <source>
        <dbReference type="EMBL" id="KEZ90752.1"/>
    </source>
</evidence>
<sequence>MILSTASLITILLICNMSILAVWLFLKNDKRILQISLHALLIGLLFLLLRLLIPFEFSFEYTIIDKYILPNVFIFLYTPIIESDMFNVYVYHIFLLVWICGIALFGFRTMTVYFKFKNLLEKEPSVNDKAVKDLIHSTEYLYGKFTEFRVIRTNLISVPLLFGVFKPTIVLPQIEFADEELGYIIKHEVAHYHHHDLWIKLLTELIVIIYWWNPLVYLLRQQIDKILEIRADTTVTKRMCEAEKIRYLECLLMVAKGNTPSQINSFALAFDSRTVSVLSQRFHIVLNHTYKQKSGMQNFIMFITIVLILTIMSFIVIEPYSIAPEDQQKTVEFTAETTYLVVNAKGGFDIYLNNEYLGTVSEIKDSFSDMRRYKNVEEALFYEGQK</sequence>
<dbReference type="AlphaFoldDB" id="A0A084JP68"/>
<dbReference type="STRING" id="29354.IO98_08455"/>
<comment type="caution">
    <text evidence="3">The sequence shown here is derived from an EMBL/GenBank/DDBJ whole genome shotgun (WGS) entry which is preliminary data.</text>
</comment>
<feature type="domain" description="Peptidase M56" evidence="2">
    <location>
        <begin position="90"/>
        <end position="281"/>
    </location>
</feature>
<gene>
    <name evidence="3" type="ORF">IO98_08455</name>
</gene>
<dbReference type="InterPro" id="IPR008756">
    <property type="entry name" value="Peptidase_M56"/>
</dbReference>
<dbReference type="InterPro" id="IPR052173">
    <property type="entry name" value="Beta-lactam_resp_regulator"/>
</dbReference>
<keyword evidence="1" id="KW-0472">Membrane</keyword>
<dbReference type="EMBL" id="JPME01000010">
    <property type="protein sequence ID" value="KEZ90752.1"/>
    <property type="molecule type" value="Genomic_DNA"/>
</dbReference>
<protein>
    <recommendedName>
        <fullName evidence="2">Peptidase M56 domain-containing protein</fullName>
    </recommendedName>
</protein>
<evidence type="ECO:0000259" key="2">
    <source>
        <dbReference type="Pfam" id="PF05569"/>
    </source>
</evidence>
<accession>A0A084JP68</accession>
<feature type="transmembrane region" description="Helical" evidence="1">
    <location>
        <begin position="299"/>
        <end position="317"/>
    </location>
</feature>
<keyword evidence="4" id="KW-1185">Reference proteome</keyword>